<reference evidence="11" key="1">
    <citation type="submission" date="2018-07" db="EMBL/GenBank/DDBJ databases">
        <title>Genome assembly of strain Ka43.</title>
        <authorList>
            <person name="Kukolya J."/>
            <person name="Nagy I."/>
            <person name="Horvath B."/>
            <person name="Toth A."/>
        </authorList>
    </citation>
    <scope>NUCLEOTIDE SEQUENCE</scope>
    <source>
        <strain evidence="11">KB43</strain>
    </source>
</reference>
<dbReference type="InterPro" id="IPR003439">
    <property type="entry name" value="ABC_transporter-like_ATP-bd"/>
</dbReference>
<gene>
    <name evidence="11" type="ORF">C4F51_03850</name>
</gene>
<dbReference type="PROSITE" id="PS00211">
    <property type="entry name" value="ABC_TRANSPORTER_1"/>
    <property type="match status" value="1"/>
</dbReference>
<dbReference type="Pfam" id="PF03412">
    <property type="entry name" value="Peptidase_C39"/>
    <property type="match status" value="1"/>
</dbReference>
<comment type="caution">
    <text evidence="11">The sequence shown here is derived from an EMBL/GenBank/DDBJ whole genome shotgun (WGS) entry which is preliminary data.</text>
</comment>
<proteinExistence type="predicted"/>
<dbReference type="InterPro" id="IPR039421">
    <property type="entry name" value="Type_1_exporter"/>
</dbReference>
<evidence type="ECO:0000259" key="9">
    <source>
        <dbReference type="PROSITE" id="PS50929"/>
    </source>
</evidence>
<evidence type="ECO:0000259" key="10">
    <source>
        <dbReference type="PROSITE" id="PS50990"/>
    </source>
</evidence>
<evidence type="ECO:0000256" key="4">
    <source>
        <dbReference type="ARBA" id="ARBA00022840"/>
    </source>
</evidence>
<dbReference type="InterPro" id="IPR033838">
    <property type="entry name" value="CvaB_peptidase"/>
</dbReference>
<evidence type="ECO:0000313" key="11">
    <source>
        <dbReference type="EMBL" id="MBE8716318.1"/>
    </source>
</evidence>
<dbReference type="SMART" id="SM00382">
    <property type="entry name" value="AAA"/>
    <property type="match status" value="1"/>
</dbReference>
<evidence type="ECO:0000313" key="12">
    <source>
        <dbReference type="Proteomes" id="UP000652567"/>
    </source>
</evidence>
<feature type="domain" description="ABC transporter" evidence="8">
    <location>
        <begin position="515"/>
        <end position="719"/>
    </location>
</feature>
<dbReference type="EMBL" id="PRDL01000001">
    <property type="protein sequence ID" value="MBE8716318.1"/>
    <property type="molecule type" value="Genomic_DNA"/>
</dbReference>
<dbReference type="SUPFAM" id="SSF52540">
    <property type="entry name" value="P-loop containing nucleoside triphosphate hydrolases"/>
    <property type="match status" value="1"/>
</dbReference>
<dbReference type="SUPFAM" id="SSF90123">
    <property type="entry name" value="ABC transporter transmembrane region"/>
    <property type="match status" value="1"/>
</dbReference>
<evidence type="ECO:0000256" key="1">
    <source>
        <dbReference type="ARBA" id="ARBA00004651"/>
    </source>
</evidence>
<dbReference type="InterPro" id="IPR027417">
    <property type="entry name" value="P-loop_NTPase"/>
</dbReference>
<dbReference type="GO" id="GO:0034040">
    <property type="term" value="F:ATPase-coupled lipid transmembrane transporter activity"/>
    <property type="evidence" value="ECO:0007669"/>
    <property type="project" value="TreeGrafter"/>
</dbReference>
<evidence type="ECO:0000259" key="8">
    <source>
        <dbReference type="PROSITE" id="PS50893"/>
    </source>
</evidence>
<accession>A0A928V074</accession>
<sequence>MAVVAGAHLQFERASVVDTTENLRQKSTRPDQLLNFSVARRLPVIHQTESAECGLVCLAMIASFHGYETDLAHLRQRIQISSHGTNLKNLIDMAARLHLAGRALKLDSDSLGGLQLPCILHWDLNHFVVLKTVKHRKAVIHDPATGERTLTKEEFDKHFTGIALELTPTSKFEIADTRKRLGLQHFWSRISGLKRSLLQILALSLLLQVFVVISPYYIQTVVDDVVLRNDQNLLLVLALGFGLLLLIETGTHVLRQWVMLYLSSRLNMQMAANLFRHLIRLPMSYFSSRHMGDIVSRFGSLQSVRELLTTSLVAAIVDGIMAIITLTVMFFYSIKLTFLVLFVVLLYATLRLALYRPLRLLTEEQIVAQARHDSHFMESVRAIQTIKLFQRENDRQGQWQNRLADTINQSIRIARWNIGYETINRLLFGFENLLVIYFAATAVMGNIFSIGMLYAFLSYKSRFVGSMDTLIATWIELKMLGLHMDRLSDVVFTEIEEQDDLLPAQLPLPPLQGKIEVRNLGFQYGETEGPVFQNLNFTIEPGETVAITGSSGCGKTTLIKCLMGLLQPTEGEILIDDRPIKQVPEYRRQIAGVMQDDQLLAGSIADNIACFESQIDFERLALCAQMACIHDEIIKMPMQYNTLVGDMGNSLSGGQKQRIVLARALYRAPRILFMDEATSHLDVENESMVNSHIKRLTTTQVLVAHRPETVRSAERQIVL</sequence>
<dbReference type="Pfam" id="PF00664">
    <property type="entry name" value="ABC_membrane"/>
    <property type="match status" value="1"/>
</dbReference>
<dbReference type="InterPro" id="IPR005074">
    <property type="entry name" value="Peptidase_C39"/>
</dbReference>
<dbReference type="GO" id="GO:0140359">
    <property type="term" value="F:ABC-type transporter activity"/>
    <property type="evidence" value="ECO:0007669"/>
    <property type="project" value="InterPro"/>
</dbReference>
<feature type="transmembrane region" description="Helical" evidence="7">
    <location>
        <begin position="307"/>
        <end position="329"/>
    </location>
</feature>
<dbReference type="PANTHER" id="PTHR24221">
    <property type="entry name" value="ATP-BINDING CASSETTE SUB-FAMILY B"/>
    <property type="match status" value="1"/>
</dbReference>
<dbReference type="PROSITE" id="PS50990">
    <property type="entry name" value="PEPTIDASE_C39"/>
    <property type="match status" value="1"/>
</dbReference>
<keyword evidence="2 7" id="KW-0812">Transmembrane</keyword>
<name>A0A928V074_9GAMM</name>
<dbReference type="GO" id="GO:0005886">
    <property type="term" value="C:plasma membrane"/>
    <property type="evidence" value="ECO:0007669"/>
    <property type="project" value="UniProtKB-SubCell"/>
</dbReference>
<evidence type="ECO:0000256" key="5">
    <source>
        <dbReference type="ARBA" id="ARBA00022989"/>
    </source>
</evidence>
<feature type="domain" description="ABC transmembrane type-1" evidence="9">
    <location>
        <begin position="200"/>
        <end position="479"/>
    </location>
</feature>
<evidence type="ECO:0000256" key="6">
    <source>
        <dbReference type="ARBA" id="ARBA00023136"/>
    </source>
</evidence>
<feature type="domain" description="Peptidase C39" evidence="10">
    <location>
        <begin position="47"/>
        <end position="166"/>
    </location>
</feature>
<dbReference type="Pfam" id="PF00005">
    <property type="entry name" value="ABC_tran"/>
    <property type="match status" value="1"/>
</dbReference>
<keyword evidence="5 7" id="KW-1133">Transmembrane helix</keyword>
<dbReference type="InterPro" id="IPR003593">
    <property type="entry name" value="AAA+_ATPase"/>
</dbReference>
<keyword evidence="6 7" id="KW-0472">Membrane</keyword>
<comment type="subcellular location">
    <subcellularLocation>
        <location evidence="1">Cell membrane</location>
        <topology evidence="1">Multi-pass membrane protein</topology>
    </subcellularLocation>
</comment>
<evidence type="ECO:0000256" key="3">
    <source>
        <dbReference type="ARBA" id="ARBA00022741"/>
    </source>
</evidence>
<dbReference type="Gene3D" id="3.40.50.300">
    <property type="entry name" value="P-loop containing nucleotide triphosphate hydrolases"/>
    <property type="match status" value="1"/>
</dbReference>
<protein>
    <submittedName>
        <fullName evidence="11">Peptidase domain-containing ABC transporter</fullName>
    </submittedName>
</protein>
<dbReference type="CDD" id="cd02419">
    <property type="entry name" value="Peptidase_C39C"/>
    <property type="match status" value="1"/>
</dbReference>
<dbReference type="Proteomes" id="UP000652567">
    <property type="component" value="Unassembled WGS sequence"/>
</dbReference>
<evidence type="ECO:0000256" key="2">
    <source>
        <dbReference type="ARBA" id="ARBA00022692"/>
    </source>
</evidence>
<feature type="transmembrane region" description="Helical" evidence="7">
    <location>
        <begin position="336"/>
        <end position="354"/>
    </location>
</feature>
<organism evidence="11 12">
    <name type="scientific">Cellvibrio polysaccharolyticus</name>
    <dbReference type="NCBI Taxonomy" id="2082724"/>
    <lineage>
        <taxon>Bacteria</taxon>
        <taxon>Pseudomonadati</taxon>
        <taxon>Pseudomonadota</taxon>
        <taxon>Gammaproteobacteria</taxon>
        <taxon>Cellvibrionales</taxon>
        <taxon>Cellvibrionaceae</taxon>
        <taxon>Cellvibrio</taxon>
    </lineage>
</organism>
<dbReference type="GO" id="GO:0016887">
    <property type="term" value="F:ATP hydrolysis activity"/>
    <property type="evidence" value="ECO:0007669"/>
    <property type="project" value="InterPro"/>
</dbReference>
<dbReference type="PROSITE" id="PS50929">
    <property type="entry name" value="ABC_TM1F"/>
    <property type="match status" value="1"/>
</dbReference>
<keyword evidence="12" id="KW-1185">Reference proteome</keyword>
<evidence type="ECO:0000256" key="7">
    <source>
        <dbReference type="SAM" id="Phobius"/>
    </source>
</evidence>
<dbReference type="CDD" id="cd18567">
    <property type="entry name" value="ABC_6TM_CvaB_RaxB_like"/>
    <property type="match status" value="1"/>
</dbReference>
<dbReference type="GO" id="GO:0008234">
    <property type="term" value="F:cysteine-type peptidase activity"/>
    <property type="evidence" value="ECO:0007669"/>
    <property type="project" value="InterPro"/>
</dbReference>
<dbReference type="PANTHER" id="PTHR24221:SF606">
    <property type="entry name" value="COLICIN V SECRETION-PROCESSING ATP-BINDING PROTEIN"/>
    <property type="match status" value="1"/>
</dbReference>
<dbReference type="AlphaFoldDB" id="A0A928V074"/>
<dbReference type="Gene3D" id="3.90.70.10">
    <property type="entry name" value="Cysteine proteinases"/>
    <property type="match status" value="1"/>
</dbReference>
<dbReference type="Gene3D" id="1.20.1560.10">
    <property type="entry name" value="ABC transporter type 1, transmembrane domain"/>
    <property type="match status" value="1"/>
</dbReference>
<dbReference type="InterPro" id="IPR011527">
    <property type="entry name" value="ABC1_TM_dom"/>
</dbReference>
<dbReference type="GO" id="GO:0006508">
    <property type="term" value="P:proteolysis"/>
    <property type="evidence" value="ECO:0007669"/>
    <property type="project" value="InterPro"/>
</dbReference>
<dbReference type="InterPro" id="IPR017871">
    <property type="entry name" value="ABC_transporter-like_CS"/>
</dbReference>
<feature type="transmembrane region" description="Helical" evidence="7">
    <location>
        <begin position="233"/>
        <end position="254"/>
    </location>
</feature>
<keyword evidence="4" id="KW-0067">ATP-binding</keyword>
<feature type="transmembrane region" description="Helical" evidence="7">
    <location>
        <begin position="434"/>
        <end position="457"/>
    </location>
</feature>
<dbReference type="GO" id="GO:0005524">
    <property type="term" value="F:ATP binding"/>
    <property type="evidence" value="ECO:0007669"/>
    <property type="project" value="UniProtKB-KW"/>
</dbReference>
<dbReference type="InterPro" id="IPR036640">
    <property type="entry name" value="ABC1_TM_sf"/>
</dbReference>
<feature type="transmembrane region" description="Helical" evidence="7">
    <location>
        <begin position="197"/>
        <end position="218"/>
    </location>
</feature>
<dbReference type="PROSITE" id="PS50893">
    <property type="entry name" value="ABC_TRANSPORTER_2"/>
    <property type="match status" value="1"/>
</dbReference>
<keyword evidence="3" id="KW-0547">Nucleotide-binding</keyword>